<dbReference type="InterPro" id="IPR003033">
    <property type="entry name" value="SCP2_sterol-bd_dom"/>
</dbReference>
<feature type="domain" description="SCP2" evidence="1">
    <location>
        <begin position="20"/>
        <end position="94"/>
    </location>
</feature>
<keyword evidence="3" id="KW-1185">Reference proteome</keyword>
<accession>A0ABP7KF38</accession>
<dbReference type="EMBL" id="BAABDF010000007">
    <property type="protein sequence ID" value="GAA3875481.1"/>
    <property type="molecule type" value="Genomic_DNA"/>
</dbReference>
<dbReference type="Gene3D" id="3.30.1050.10">
    <property type="entry name" value="SCP2 sterol-binding domain"/>
    <property type="match status" value="1"/>
</dbReference>
<dbReference type="SUPFAM" id="SSF55718">
    <property type="entry name" value="SCP-like"/>
    <property type="match status" value="1"/>
</dbReference>
<reference evidence="3" key="1">
    <citation type="journal article" date="2019" name="Int. J. Syst. Evol. Microbiol.">
        <title>The Global Catalogue of Microorganisms (GCM) 10K type strain sequencing project: providing services to taxonomists for standard genome sequencing and annotation.</title>
        <authorList>
            <consortium name="The Broad Institute Genomics Platform"/>
            <consortium name="The Broad Institute Genome Sequencing Center for Infectious Disease"/>
            <person name="Wu L."/>
            <person name="Ma J."/>
        </authorList>
    </citation>
    <scope>NUCLEOTIDE SEQUENCE [LARGE SCALE GENOMIC DNA]</scope>
    <source>
        <strain evidence="3">JCM 17190</strain>
    </source>
</reference>
<dbReference type="RefSeq" id="WP_344847828.1">
    <property type="nucleotide sequence ID" value="NZ_BAABDF010000007.1"/>
</dbReference>
<evidence type="ECO:0000313" key="3">
    <source>
        <dbReference type="Proteomes" id="UP001399917"/>
    </source>
</evidence>
<comment type="caution">
    <text evidence="2">The sequence shown here is derived from an EMBL/GenBank/DDBJ whole genome shotgun (WGS) entry which is preliminary data.</text>
</comment>
<protein>
    <recommendedName>
        <fullName evidence="1">SCP2 domain-containing protein</fullName>
    </recommendedName>
</protein>
<dbReference type="Proteomes" id="UP001399917">
    <property type="component" value="Unassembled WGS sequence"/>
</dbReference>
<evidence type="ECO:0000313" key="2">
    <source>
        <dbReference type="EMBL" id="GAA3875481.1"/>
    </source>
</evidence>
<organism evidence="2 3">
    <name type="scientific">Celeribacter arenosi</name>
    <dbReference type="NCBI Taxonomy" id="792649"/>
    <lineage>
        <taxon>Bacteria</taxon>
        <taxon>Pseudomonadati</taxon>
        <taxon>Pseudomonadota</taxon>
        <taxon>Alphaproteobacteria</taxon>
        <taxon>Rhodobacterales</taxon>
        <taxon>Roseobacteraceae</taxon>
        <taxon>Celeribacter</taxon>
    </lineage>
</organism>
<evidence type="ECO:0000259" key="1">
    <source>
        <dbReference type="Pfam" id="PF02036"/>
    </source>
</evidence>
<dbReference type="InterPro" id="IPR036527">
    <property type="entry name" value="SCP2_sterol-bd_dom_sf"/>
</dbReference>
<dbReference type="Pfam" id="PF02036">
    <property type="entry name" value="SCP2"/>
    <property type="match status" value="1"/>
</dbReference>
<sequence>MTFLETACVALNERLKGHTFEKTVSLRIKEVGNIFISGSDAVVSDERADSAVISDQVTLQKILNGDLHPMKAILFGKMKIAGDAKTAAKFGSLFG</sequence>
<name>A0ABP7KF38_9RHOB</name>
<proteinExistence type="predicted"/>
<gene>
    <name evidence="2" type="ORF">GCM10022404_26560</name>
</gene>